<keyword evidence="3" id="KW-1185">Reference proteome</keyword>
<dbReference type="SUPFAM" id="SSF51556">
    <property type="entry name" value="Metallo-dependent hydrolases"/>
    <property type="match status" value="1"/>
</dbReference>
<evidence type="ECO:0000313" key="2">
    <source>
        <dbReference type="EMBL" id="GAA1562410.1"/>
    </source>
</evidence>
<dbReference type="InterPro" id="IPR050378">
    <property type="entry name" value="Metallo-dep_Hydrolases_sf"/>
</dbReference>
<dbReference type="PANTHER" id="PTHR11647:SF1">
    <property type="entry name" value="COLLAPSIN RESPONSE MEDIATOR PROTEIN"/>
    <property type="match status" value="1"/>
</dbReference>
<accession>A0ABN2CQ25</accession>
<dbReference type="InterPro" id="IPR013108">
    <property type="entry name" value="Amidohydro_3"/>
</dbReference>
<organism evidence="2 3">
    <name type="scientific">Kribbella hippodromi</name>
    <dbReference type="NCBI Taxonomy" id="434347"/>
    <lineage>
        <taxon>Bacteria</taxon>
        <taxon>Bacillati</taxon>
        <taxon>Actinomycetota</taxon>
        <taxon>Actinomycetes</taxon>
        <taxon>Propionibacteriales</taxon>
        <taxon>Kribbellaceae</taxon>
        <taxon>Kribbella</taxon>
    </lineage>
</organism>
<dbReference type="SUPFAM" id="SSF51338">
    <property type="entry name" value="Composite domain of metallo-dependent hydrolases"/>
    <property type="match status" value="1"/>
</dbReference>
<dbReference type="EMBL" id="BAAAPH010000005">
    <property type="protein sequence ID" value="GAA1562410.1"/>
    <property type="molecule type" value="Genomic_DNA"/>
</dbReference>
<dbReference type="InterPro" id="IPR023100">
    <property type="entry name" value="D-aminoacylase_insert_dom_sf"/>
</dbReference>
<reference evidence="2 3" key="1">
    <citation type="journal article" date="2019" name="Int. J. Syst. Evol. Microbiol.">
        <title>The Global Catalogue of Microorganisms (GCM) 10K type strain sequencing project: providing services to taxonomists for standard genome sequencing and annotation.</title>
        <authorList>
            <consortium name="The Broad Institute Genomics Platform"/>
            <consortium name="The Broad Institute Genome Sequencing Center for Infectious Disease"/>
            <person name="Wu L."/>
            <person name="Ma J."/>
        </authorList>
    </citation>
    <scope>NUCLEOTIDE SEQUENCE [LARGE SCALE GENOMIC DNA]</scope>
    <source>
        <strain evidence="2 3">JCM 15572</strain>
    </source>
</reference>
<dbReference type="Gene3D" id="3.20.20.140">
    <property type="entry name" value="Metal-dependent hydrolases"/>
    <property type="match status" value="2"/>
</dbReference>
<evidence type="ECO:0000259" key="1">
    <source>
        <dbReference type="Pfam" id="PF07969"/>
    </source>
</evidence>
<dbReference type="Gene3D" id="3.30.1490.130">
    <property type="entry name" value="D-aminoacylase. Domain 3"/>
    <property type="match status" value="1"/>
</dbReference>
<dbReference type="InterPro" id="IPR011059">
    <property type="entry name" value="Metal-dep_hydrolase_composite"/>
</dbReference>
<dbReference type="CDD" id="cd01297">
    <property type="entry name" value="D-aminoacylase"/>
    <property type="match status" value="1"/>
</dbReference>
<gene>
    <name evidence="2" type="ORF">GCM10009804_18880</name>
</gene>
<feature type="domain" description="Amidohydrolase 3" evidence="1">
    <location>
        <begin position="56"/>
        <end position="522"/>
    </location>
</feature>
<dbReference type="PANTHER" id="PTHR11647">
    <property type="entry name" value="HYDRANTOINASE/DIHYDROPYRIMIDINASE FAMILY MEMBER"/>
    <property type="match status" value="1"/>
</dbReference>
<dbReference type="Pfam" id="PF07969">
    <property type="entry name" value="Amidohydro_3"/>
    <property type="match status" value="1"/>
</dbReference>
<dbReference type="Proteomes" id="UP001501705">
    <property type="component" value="Unassembled WGS sequence"/>
</dbReference>
<sequence length="543" mass="57876">MPAPTSSARASTTSADLLITDALVVDGTGAPGYHADVAIDAGRIVAIGNDLPAAYRTIAADGLVLSPGFIDMHSHSDLQILVNPEHTAKVSQGVTLEVLGQDGLSFAPIDEPARAVVRRQIAGWNGEPDDFDFSWSTVAGYLDRLGQGIACNAAYLVPQGTLRMMVVGTSNRPATAAELGRMKELLADGLRDGAVGMSSGLTYTPGMFASTDELVALCEVVASYGGYYAPHQRSYGKGALEAYAEMIDVARRSGCPLHLTHAVMNFRPNAGRGTDLVAMIDAGLASGVDITTDTYPYLPGATTLAAILPSWTAEGGPDAQLDRLRDPSARARITHELEQVGTDGCHGCVVEWETIEIGGVRNPALSDFVGHTVAALAARSGRPAAEIFFDLLLADDLATSILQHVGHEENVREIMRHRSHTGGTDGILVGGKPHPRSWGTFPRYLAQYVRELGVLDLPDCIHHLTGRPARRLRLTDRGQIQLGYAADLVLFDPTTIQDTATFADPRRQATGIPYVLVNGTPVIDETHRTPALPGRPIHRTPRA</sequence>
<protein>
    <submittedName>
        <fullName evidence="2">D-aminoacylase</fullName>
    </submittedName>
</protein>
<comment type="caution">
    <text evidence="2">The sequence shown here is derived from an EMBL/GenBank/DDBJ whole genome shotgun (WGS) entry which is preliminary data.</text>
</comment>
<name>A0ABN2CQ25_9ACTN</name>
<dbReference type="InterPro" id="IPR032466">
    <property type="entry name" value="Metal_Hydrolase"/>
</dbReference>
<proteinExistence type="predicted"/>
<dbReference type="Gene3D" id="2.30.40.10">
    <property type="entry name" value="Urease, subunit C, domain 1"/>
    <property type="match status" value="1"/>
</dbReference>
<dbReference type="RefSeq" id="WP_344233009.1">
    <property type="nucleotide sequence ID" value="NZ_BAAAPH010000005.1"/>
</dbReference>
<evidence type="ECO:0000313" key="3">
    <source>
        <dbReference type="Proteomes" id="UP001501705"/>
    </source>
</evidence>